<evidence type="ECO:0000313" key="2">
    <source>
        <dbReference type="Proteomes" id="UP000789342"/>
    </source>
</evidence>
<sequence>KREMHKSTFFDDHDVVSNDPNSTFVNSYTASYGNAFNSTYQSTYDPPSSYKPNYDIPFPSGYPTGHHHTVGHLYTTENYPSAFLPVSGNSSSDSSPVGSPTLLPRRVPSSGGLNDHFMLDQQTKDCSYTVHTMNSGKVRRKSSRASIRSNRNSMLLDPIVEEELPMNAIKNFGSPPSRV</sequence>
<evidence type="ECO:0000313" key="1">
    <source>
        <dbReference type="EMBL" id="CAG8773569.1"/>
    </source>
</evidence>
<name>A0A9N9JB89_9GLOM</name>
<organism evidence="1 2">
    <name type="scientific">Acaulospora morrowiae</name>
    <dbReference type="NCBI Taxonomy" id="94023"/>
    <lineage>
        <taxon>Eukaryota</taxon>
        <taxon>Fungi</taxon>
        <taxon>Fungi incertae sedis</taxon>
        <taxon>Mucoromycota</taxon>
        <taxon>Glomeromycotina</taxon>
        <taxon>Glomeromycetes</taxon>
        <taxon>Diversisporales</taxon>
        <taxon>Acaulosporaceae</taxon>
        <taxon>Acaulospora</taxon>
    </lineage>
</organism>
<keyword evidence="2" id="KW-1185">Reference proteome</keyword>
<dbReference type="Proteomes" id="UP000789342">
    <property type="component" value="Unassembled WGS sequence"/>
</dbReference>
<feature type="non-terminal residue" evidence="1">
    <location>
        <position position="1"/>
    </location>
</feature>
<dbReference type="AlphaFoldDB" id="A0A9N9JB89"/>
<gene>
    <name evidence="1" type="ORF">AMORRO_LOCUS16751</name>
</gene>
<proteinExistence type="predicted"/>
<reference evidence="1" key="1">
    <citation type="submission" date="2021-06" db="EMBL/GenBank/DDBJ databases">
        <authorList>
            <person name="Kallberg Y."/>
            <person name="Tangrot J."/>
            <person name="Rosling A."/>
        </authorList>
    </citation>
    <scope>NUCLEOTIDE SEQUENCE</scope>
    <source>
        <strain evidence="1">CL551</strain>
    </source>
</reference>
<dbReference type="OrthoDB" id="2376615at2759"/>
<dbReference type="EMBL" id="CAJVPV010047971">
    <property type="protein sequence ID" value="CAG8773569.1"/>
    <property type="molecule type" value="Genomic_DNA"/>
</dbReference>
<protein>
    <submittedName>
        <fullName evidence="1">5077_t:CDS:1</fullName>
    </submittedName>
</protein>
<accession>A0A9N9JB89</accession>
<comment type="caution">
    <text evidence="1">The sequence shown here is derived from an EMBL/GenBank/DDBJ whole genome shotgun (WGS) entry which is preliminary data.</text>
</comment>